<evidence type="ECO:0000313" key="3">
    <source>
        <dbReference type="Proteomes" id="UP000002051"/>
    </source>
</evidence>
<dbReference type="Proteomes" id="UP000002051">
    <property type="component" value="Unassembled WGS sequence"/>
</dbReference>
<reference evidence="1 3" key="1">
    <citation type="journal article" date="2011" name="Nature">
        <title>The Medicago genome provides insight into the evolution of rhizobial symbioses.</title>
        <authorList>
            <person name="Young N.D."/>
            <person name="Debelle F."/>
            <person name="Oldroyd G.E."/>
            <person name="Geurts R."/>
            <person name="Cannon S.B."/>
            <person name="Udvardi M.K."/>
            <person name="Benedito V.A."/>
            <person name="Mayer K.F."/>
            <person name="Gouzy J."/>
            <person name="Schoof H."/>
            <person name="Van de Peer Y."/>
            <person name="Proost S."/>
            <person name="Cook D.R."/>
            <person name="Meyers B.C."/>
            <person name="Spannagl M."/>
            <person name="Cheung F."/>
            <person name="De Mita S."/>
            <person name="Krishnakumar V."/>
            <person name="Gundlach H."/>
            <person name="Zhou S."/>
            <person name="Mudge J."/>
            <person name="Bharti A.K."/>
            <person name="Murray J.D."/>
            <person name="Naoumkina M.A."/>
            <person name="Rosen B."/>
            <person name="Silverstein K.A."/>
            <person name="Tang H."/>
            <person name="Rombauts S."/>
            <person name="Zhao P.X."/>
            <person name="Zhou P."/>
            <person name="Barbe V."/>
            <person name="Bardou P."/>
            <person name="Bechner M."/>
            <person name="Bellec A."/>
            <person name="Berger A."/>
            <person name="Berges H."/>
            <person name="Bidwell S."/>
            <person name="Bisseling T."/>
            <person name="Choisne N."/>
            <person name="Couloux A."/>
            <person name="Denny R."/>
            <person name="Deshpande S."/>
            <person name="Dai X."/>
            <person name="Doyle J.J."/>
            <person name="Dudez A.M."/>
            <person name="Farmer A.D."/>
            <person name="Fouteau S."/>
            <person name="Franken C."/>
            <person name="Gibelin C."/>
            <person name="Gish J."/>
            <person name="Goldstein S."/>
            <person name="Gonzalez A.J."/>
            <person name="Green P.J."/>
            <person name="Hallab A."/>
            <person name="Hartog M."/>
            <person name="Hua A."/>
            <person name="Humphray S.J."/>
            <person name="Jeong D.H."/>
            <person name="Jing Y."/>
            <person name="Jocker A."/>
            <person name="Kenton S.M."/>
            <person name="Kim D.J."/>
            <person name="Klee K."/>
            <person name="Lai H."/>
            <person name="Lang C."/>
            <person name="Lin S."/>
            <person name="Macmil S.L."/>
            <person name="Magdelenat G."/>
            <person name="Matthews L."/>
            <person name="McCorrison J."/>
            <person name="Monaghan E.L."/>
            <person name="Mun J.H."/>
            <person name="Najar F.Z."/>
            <person name="Nicholson C."/>
            <person name="Noirot C."/>
            <person name="O'Bleness M."/>
            <person name="Paule C.R."/>
            <person name="Poulain J."/>
            <person name="Prion F."/>
            <person name="Qin B."/>
            <person name="Qu C."/>
            <person name="Retzel E.F."/>
            <person name="Riddle C."/>
            <person name="Sallet E."/>
            <person name="Samain S."/>
            <person name="Samson N."/>
            <person name="Sanders I."/>
            <person name="Saurat O."/>
            <person name="Scarpelli C."/>
            <person name="Schiex T."/>
            <person name="Segurens B."/>
            <person name="Severin A.J."/>
            <person name="Sherrier D.J."/>
            <person name="Shi R."/>
            <person name="Sims S."/>
            <person name="Singer S.R."/>
            <person name="Sinharoy S."/>
            <person name="Sterck L."/>
            <person name="Viollet A."/>
            <person name="Wang B.B."/>
            <person name="Wang K."/>
            <person name="Wang M."/>
            <person name="Wang X."/>
            <person name="Warfsmann J."/>
            <person name="Weissenbach J."/>
            <person name="White D.D."/>
            <person name="White J.D."/>
            <person name="Wiley G.B."/>
            <person name="Wincker P."/>
            <person name="Xing Y."/>
            <person name="Yang L."/>
            <person name="Yao Z."/>
            <person name="Ying F."/>
            <person name="Zhai J."/>
            <person name="Zhou L."/>
            <person name="Zuber A."/>
            <person name="Denarie J."/>
            <person name="Dixon R.A."/>
            <person name="May G.D."/>
            <person name="Schwartz D.C."/>
            <person name="Rogers J."/>
            <person name="Quetier F."/>
            <person name="Town C.D."/>
            <person name="Roe B.A."/>
        </authorList>
    </citation>
    <scope>NUCLEOTIDE SEQUENCE [LARGE SCALE GENOMIC DNA]</scope>
    <source>
        <strain evidence="1">A17</strain>
        <strain evidence="2 3">cv. Jemalong A17</strain>
    </source>
</reference>
<dbReference type="AlphaFoldDB" id="A0A072VQR4"/>
<evidence type="ECO:0000313" key="2">
    <source>
        <dbReference type="EnsemblPlants" id="KEH40460"/>
    </source>
</evidence>
<protein>
    <submittedName>
        <fullName evidence="1 2">Uncharacterized protein</fullName>
    </submittedName>
</protein>
<evidence type="ECO:0000313" key="1">
    <source>
        <dbReference type="EMBL" id="KEH40460.1"/>
    </source>
</evidence>
<gene>
    <name evidence="1" type="ordered locus">MTR_1g029280</name>
</gene>
<sequence>MRPNCTSTIYNLEFREIAGKHSKHERELINGIYYIGILESNSQWFEEQQPNLHRLSCNWLSRKNASFRFMLIFNKNRHIMCLGSRNQRIVLLGVNNNFPCFRIWRLYQRCEEIKRYKSTKFLWHRYL</sequence>
<proteinExistence type="predicted"/>
<dbReference type="EnsemblPlants" id="KEH40460">
    <property type="protein sequence ID" value="KEH40460"/>
    <property type="gene ID" value="MTR_1g029280"/>
</dbReference>
<organism evidence="1 3">
    <name type="scientific">Medicago truncatula</name>
    <name type="common">Barrel medic</name>
    <name type="synonym">Medicago tribuloides</name>
    <dbReference type="NCBI Taxonomy" id="3880"/>
    <lineage>
        <taxon>Eukaryota</taxon>
        <taxon>Viridiplantae</taxon>
        <taxon>Streptophyta</taxon>
        <taxon>Embryophyta</taxon>
        <taxon>Tracheophyta</taxon>
        <taxon>Spermatophyta</taxon>
        <taxon>Magnoliopsida</taxon>
        <taxon>eudicotyledons</taxon>
        <taxon>Gunneridae</taxon>
        <taxon>Pentapetalae</taxon>
        <taxon>rosids</taxon>
        <taxon>fabids</taxon>
        <taxon>Fabales</taxon>
        <taxon>Fabaceae</taxon>
        <taxon>Papilionoideae</taxon>
        <taxon>50 kb inversion clade</taxon>
        <taxon>NPAAA clade</taxon>
        <taxon>Hologalegina</taxon>
        <taxon>IRL clade</taxon>
        <taxon>Trifolieae</taxon>
        <taxon>Medicago</taxon>
    </lineage>
</organism>
<name>A0A072VQR4_MEDTR</name>
<accession>A0A072VQR4</accession>
<dbReference type="HOGENOM" id="CLU_1973778_0_0_1"/>
<reference evidence="2" key="3">
    <citation type="submission" date="2015-04" db="UniProtKB">
        <authorList>
            <consortium name="EnsemblPlants"/>
        </authorList>
    </citation>
    <scope>IDENTIFICATION</scope>
    <source>
        <strain evidence="2">cv. Jemalong A17</strain>
    </source>
</reference>
<reference evidence="1 3" key="2">
    <citation type="journal article" date="2014" name="BMC Genomics">
        <title>An improved genome release (version Mt4.0) for the model legume Medicago truncatula.</title>
        <authorList>
            <person name="Tang H."/>
            <person name="Krishnakumar V."/>
            <person name="Bidwell S."/>
            <person name="Rosen B."/>
            <person name="Chan A."/>
            <person name="Zhou S."/>
            <person name="Gentzbittel L."/>
            <person name="Childs K.L."/>
            <person name="Yandell M."/>
            <person name="Gundlach H."/>
            <person name="Mayer K.F."/>
            <person name="Schwartz D.C."/>
            <person name="Town C.D."/>
        </authorList>
    </citation>
    <scope>GENOME REANNOTATION</scope>
    <source>
        <strain evidence="1">A17</strain>
        <strain evidence="2 3">cv. Jemalong A17</strain>
    </source>
</reference>
<keyword evidence="3" id="KW-1185">Reference proteome</keyword>
<dbReference type="EMBL" id="CM001217">
    <property type="protein sequence ID" value="KEH40460.1"/>
    <property type="molecule type" value="Genomic_DNA"/>
</dbReference>